<organism evidence="1 2">
    <name type="scientific">Nonomuraea longicatena</name>
    <dbReference type="NCBI Taxonomy" id="83682"/>
    <lineage>
        <taxon>Bacteria</taxon>
        <taxon>Bacillati</taxon>
        <taxon>Actinomycetota</taxon>
        <taxon>Actinomycetes</taxon>
        <taxon>Streptosporangiales</taxon>
        <taxon>Streptosporangiaceae</taxon>
        <taxon>Nonomuraea</taxon>
    </lineage>
</organism>
<dbReference type="SUPFAM" id="SSF53335">
    <property type="entry name" value="S-adenosyl-L-methionine-dependent methyltransferases"/>
    <property type="match status" value="1"/>
</dbReference>
<keyword evidence="2" id="KW-1185">Reference proteome</keyword>
<evidence type="ECO:0000313" key="2">
    <source>
        <dbReference type="Proteomes" id="UP001501578"/>
    </source>
</evidence>
<dbReference type="Proteomes" id="UP001501578">
    <property type="component" value="Unassembled WGS sequence"/>
</dbReference>
<protein>
    <submittedName>
        <fullName evidence="1">Uncharacterized protein</fullName>
    </submittedName>
</protein>
<reference evidence="2" key="1">
    <citation type="journal article" date="2019" name="Int. J. Syst. Evol. Microbiol.">
        <title>The Global Catalogue of Microorganisms (GCM) 10K type strain sequencing project: providing services to taxonomists for standard genome sequencing and annotation.</title>
        <authorList>
            <consortium name="The Broad Institute Genomics Platform"/>
            <consortium name="The Broad Institute Genome Sequencing Center for Infectious Disease"/>
            <person name="Wu L."/>
            <person name="Ma J."/>
        </authorList>
    </citation>
    <scope>NUCLEOTIDE SEQUENCE [LARGE SCALE GENOMIC DNA]</scope>
    <source>
        <strain evidence="2">JCM 11136</strain>
    </source>
</reference>
<sequence length="42" mass="4609">MMMLPTGRERTEEELLALLTAAGLRLSRVIRTGAPVSVIEAR</sequence>
<gene>
    <name evidence="1" type="ORF">GCM10009560_57640</name>
</gene>
<dbReference type="Gene3D" id="3.40.50.150">
    <property type="entry name" value="Vaccinia Virus protein VP39"/>
    <property type="match status" value="1"/>
</dbReference>
<comment type="caution">
    <text evidence="1">The sequence shown here is derived from an EMBL/GenBank/DDBJ whole genome shotgun (WGS) entry which is preliminary data.</text>
</comment>
<proteinExistence type="predicted"/>
<name>A0ABP4B041_9ACTN</name>
<evidence type="ECO:0000313" key="1">
    <source>
        <dbReference type="EMBL" id="GAA0943896.1"/>
    </source>
</evidence>
<dbReference type="EMBL" id="BAAAHQ010000035">
    <property type="protein sequence ID" value="GAA0943896.1"/>
    <property type="molecule type" value="Genomic_DNA"/>
</dbReference>
<accession>A0ABP4B041</accession>
<dbReference type="InterPro" id="IPR029063">
    <property type="entry name" value="SAM-dependent_MTases_sf"/>
</dbReference>